<dbReference type="InterPro" id="IPR011701">
    <property type="entry name" value="MFS"/>
</dbReference>
<dbReference type="Proteomes" id="UP001527866">
    <property type="component" value="Unassembled WGS sequence"/>
</dbReference>
<keyword evidence="9" id="KW-1185">Reference proteome</keyword>
<evidence type="ECO:0000313" key="9">
    <source>
        <dbReference type="Proteomes" id="UP001527866"/>
    </source>
</evidence>
<dbReference type="CDD" id="cd17324">
    <property type="entry name" value="MFS_NepI_like"/>
    <property type="match status" value="1"/>
</dbReference>
<dbReference type="EMBL" id="JAQFWQ010000055">
    <property type="protein sequence ID" value="MDA2812667.1"/>
    <property type="molecule type" value="Genomic_DNA"/>
</dbReference>
<comment type="subcellular location">
    <subcellularLocation>
        <location evidence="1">Cell membrane</location>
        <topology evidence="1">Multi-pass membrane protein</topology>
    </subcellularLocation>
</comment>
<feature type="transmembrane region" description="Helical" evidence="6">
    <location>
        <begin position="367"/>
        <end position="388"/>
    </location>
</feature>
<feature type="transmembrane region" description="Helical" evidence="6">
    <location>
        <begin position="280"/>
        <end position="299"/>
    </location>
</feature>
<gene>
    <name evidence="8" type="ORF">O4J56_18630</name>
</gene>
<evidence type="ECO:0000256" key="2">
    <source>
        <dbReference type="ARBA" id="ARBA00022475"/>
    </source>
</evidence>
<keyword evidence="5 6" id="KW-0472">Membrane</keyword>
<evidence type="ECO:0000256" key="5">
    <source>
        <dbReference type="ARBA" id="ARBA00023136"/>
    </source>
</evidence>
<evidence type="ECO:0000256" key="6">
    <source>
        <dbReference type="SAM" id="Phobius"/>
    </source>
</evidence>
<dbReference type="PANTHER" id="PTHR43124:SF8">
    <property type="entry name" value="INNER MEMBRANE TRANSPORT PROTEIN YDHP"/>
    <property type="match status" value="1"/>
</dbReference>
<dbReference type="Pfam" id="PF07690">
    <property type="entry name" value="MFS_1"/>
    <property type="match status" value="1"/>
</dbReference>
<dbReference type="InterPro" id="IPR036259">
    <property type="entry name" value="MFS_trans_sf"/>
</dbReference>
<dbReference type="PANTHER" id="PTHR43124">
    <property type="entry name" value="PURINE EFFLUX PUMP PBUE"/>
    <property type="match status" value="1"/>
</dbReference>
<evidence type="ECO:0000256" key="1">
    <source>
        <dbReference type="ARBA" id="ARBA00004651"/>
    </source>
</evidence>
<comment type="caution">
    <text evidence="8">The sequence shown here is derived from an EMBL/GenBank/DDBJ whole genome shotgun (WGS) entry which is preliminary data.</text>
</comment>
<feature type="transmembrane region" description="Helical" evidence="6">
    <location>
        <begin position="144"/>
        <end position="163"/>
    </location>
</feature>
<feature type="transmembrane region" description="Helical" evidence="6">
    <location>
        <begin position="336"/>
        <end position="355"/>
    </location>
</feature>
<evidence type="ECO:0000256" key="3">
    <source>
        <dbReference type="ARBA" id="ARBA00022692"/>
    </source>
</evidence>
<evidence type="ECO:0000256" key="4">
    <source>
        <dbReference type="ARBA" id="ARBA00022989"/>
    </source>
</evidence>
<feature type="domain" description="Major facilitator superfamily (MFS) profile" evidence="7">
    <location>
        <begin position="17"/>
        <end position="391"/>
    </location>
</feature>
<evidence type="ECO:0000259" key="7">
    <source>
        <dbReference type="PROSITE" id="PS50850"/>
    </source>
</evidence>
<feature type="transmembrane region" description="Helical" evidence="6">
    <location>
        <begin position="82"/>
        <end position="102"/>
    </location>
</feature>
<evidence type="ECO:0000313" key="8">
    <source>
        <dbReference type="EMBL" id="MDA2812667.1"/>
    </source>
</evidence>
<feature type="transmembrane region" description="Helical" evidence="6">
    <location>
        <begin position="53"/>
        <end position="75"/>
    </location>
</feature>
<dbReference type="InterPro" id="IPR050189">
    <property type="entry name" value="MFS_Efflux_Transporters"/>
</dbReference>
<keyword evidence="2" id="KW-1003">Cell membrane</keyword>
<name>A0ABT4U8K4_9ACTN</name>
<feature type="transmembrane region" description="Helical" evidence="6">
    <location>
        <begin position="169"/>
        <end position="192"/>
    </location>
</feature>
<feature type="transmembrane region" description="Helical" evidence="6">
    <location>
        <begin position="213"/>
        <end position="233"/>
    </location>
</feature>
<feature type="transmembrane region" description="Helical" evidence="6">
    <location>
        <begin position="305"/>
        <end position="324"/>
    </location>
</feature>
<feature type="transmembrane region" description="Helical" evidence="6">
    <location>
        <begin position="108"/>
        <end position="132"/>
    </location>
</feature>
<sequence length="393" mass="39850">MRPPGAGGRRPDKVPPTVHLIALGIFTMVTSEFAVGGLMPQMAEGLGAGVPRIGYLITAFALAMAFGGPVAATALHRLRPTTALLVLFAVFFTGNALAAAAPGYTTMLIARIVTGAASGAFFGVGLSVVAGITRPELRGRATGIAMQGLMVGTLLGLPLSTFIGELWGWRAAFAAIGVLTLLAAGASAAALPRLEREEGAGGLRQEAAVFRDPWLLGAMLSSTLIIGATFAAFSYFTPILTELTGFSRGTVPLLLLVYGAATVVGNAVVARFASSRTLTVIGAGLALNTLFLAVFALAAEHAVPAVAAMVGIGLVGVTMNPAMITRVQRAGNAGPLVNTVHSSFITLGVVVGSWGGGLAIDAFGLRAPLWTGAALALIGLVTLIPSALKARRG</sequence>
<dbReference type="SUPFAM" id="SSF103473">
    <property type="entry name" value="MFS general substrate transporter"/>
    <property type="match status" value="1"/>
</dbReference>
<proteinExistence type="predicted"/>
<dbReference type="InterPro" id="IPR020846">
    <property type="entry name" value="MFS_dom"/>
</dbReference>
<dbReference type="PROSITE" id="PS50850">
    <property type="entry name" value="MFS"/>
    <property type="match status" value="1"/>
</dbReference>
<feature type="transmembrane region" description="Helical" evidence="6">
    <location>
        <begin position="253"/>
        <end position="273"/>
    </location>
</feature>
<keyword evidence="4 6" id="KW-1133">Transmembrane helix</keyword>
<accession>A0ABT4U8K4</accession>
<reference evidence="8 9" key="1">
    <citation type="submission" date="2023-01" db="EMBL/GenBank/DDBJ databases">
        <title>Draft genome sequence of Nocardiopsis sp. RSe5-2 isolated from halophytes.</title>
        <authorList>
            <person name="Duangmal K."/>
            <person name="Chantavorakit T."/>
        </authorList>
    </citation>
    <scope>NUCLEOTIDE SEQUENCE [LARGE SCALE GENOMIC DNA]</scope>
    <source>
        <strain evidence="8 9">RSe5-2</strain>
    </source>
</reference>
<keyword evidence="3 6" id="KW-0812">Transmembrane</keyword>
<protein>
    <submittedName>
        <fullName evidence="8">MFS transporter</fullName>
    </submittedName>
</protein>
<organism evidence="8 9">
    <name type="scientific">Nocardiopsis endophytica</name>
    <dbReference type="NCBI Taxonomy" id="3018445"/>
    <lineage>
        <taxon>Bacteria</taxon>
        <taxon>Bacillati</taxon>
        <taxon>Actinomycetota</taxon>
        <taxon>Actinomycetes</taxon>
        <taxon>Streptosporangiales</taxon>
        <taxon>Nocardiopsidaceae</taxon>
        <taxon>Nocardiopsis</taxon>
    </lineage>
</organism>
<feature type="transmembrane region" description="Helical" evidence="6">
    <location>
        <begin position="20"/>
        <end position="41"/>
    </location>
</feature>
<dbReference type="Gene3D" id="1.20.1250.20">
    <property type="entry name" value="MFS general substrate transporter like domains"/>
    <property type="match status" value="1"/>
</dbReference>